<evidence type="ECO:0008006" key="6">
    <source>
        <dbReference type="Google" id="ProtNLM"/>
    </source>
</evidence>
<protein>
    <recommendedName>
        <fullName evidence="6">MADF domain-containing protein</fullName>
    </recommendedName>
</protein>
<dbReference type="STRING" id="407821.A0A087TE10"/>
<evidence type="ECO:0000313" key="5">
    <source>
        <dbReference type="Proteomes" id="UP000054359"/>
    </source>
</evidence>
<accession>A0A087TE10</accession>
<dbReference type="InterPro" id="IPR039353">
    <property type="entry name" value="TF_Adf1"/>
</dbReference>
<feature type="domain" description="MADF" evidence="2">
    <location>
        <begin position="10"/>
        <end position="98"/>
    </location>
</feature>
<sequence>MADDLSDDCDLIAEIQRHPIIWDSRLKDYKNKIKKECAWMMIADRLHQDIDKIMYRWQNLRKLYSRKKRTVKSGDEANSIKKPWPLAAQMSFLAPVVISRKIINNDVPKQDAADTNIKASTSFIHHMTEPNDFEHFNSVMGSDEENEVIAPDIQCLTQVIEKAQDNSNSRTDTPCSSKSVSNNVSQPITLLVKKRKRDVADELLDFMKNTSSVLCEKEEDDPDKNFLLSLLPDLKQLNR</sequence>
<organism evidence="4 5">
    <name type="scientific">Stegodyphus mimosarum</name>
    <name type="common">African social velvet spider</name>
    <dbReference type="NCBI Taxonomy" id="407821"/>
    <lineage>
        <taxon>Eukaryota</taxon>
        <taxon>Metazoa</taxon>
        <taxon>Ecdysozoa</taxon>
        <taxon>Arthropoda</taxon>
        <taxon>Chelicerata</taxon>
        <taxon>Arachnida</taxon>
        <taxon>Araneae</taxon>
        <taxon>Araneomorphae</taxon>
        <taxon>Entelegynae</taxon>
        <taxon>Eresoidea</taxon>
        <taxon>Eresidae</taxon>
        <taxon>Stegodyphus</taxon>
    </lineage>
</organism>
<dbReference type="GO" id="GO:0005667">
    <property type="term" value="C:transcription regulator complex"/>
    <property type="evidence" value="ECO:0007669"/>
    <property type="project" value="TreeGrafter"/>
</dbReference>
<dbReference type="Pfam" id="PF02944">
    <property type="entry name" value="BESS"/>
    <property type="match status" value="1"/>
</dbReference>
<proteinExistence type="predicted"/>
<comment type="subcellular location">
    <subcellularLocation>
        <location evidence="1">Nucleus</location>
    </subcellularLocation>
</comment>
<dbReference type="PANTHER" id="PTHR12243">
    <property type="entry name" value="MADF DOMAIN TRANSCRIPTION FACTOR"/>
    <property type="match status" value="1"/>
</dbReference>
<dbReference type="EMBL" id="KK114794">
    <property type="protein sequence ID" value="KFM63349.1"/>
    <property type="molecule type" value="Genomic_DNA"/>
</dbReference>
<dbReference type="InterPro" id="IPR004210">
    <property type="entry name" value="BESS_motif"/>
</dbReference>
<feature type="non-terminal residue" evidence="4">
    <location>
        <position position="239"/>
    </location>
</feature>
<dbReference type="GO" id="GO:0003677">
    <property type="term" value="F:DNA binding"/>
    <property type="evidence" value="ECO:0007669"/>
    <property type="project" value="InterPro"/>
</dbReference>
<dbReference type="SMART" id="SM00595">
    <property type="entry name" value="MADF"/>
    <property type="match status" value="1"/>
</dbReference>
<evidence type="ECO:0000259" key="2">
    <source>
        <dbReference type="PROSITE" id="PS51029"/>
    </source>
</evidence>
<dbReference type="GO" id="GO:0005634">
    <property type="term" value="C:nucleus"/>
    <property type="evidence" value="ECO:0007669"/>
    <property type="project" value="UniProtKB-SubCell"/>
</dbReference>
<dbReference type="PANTHER" id="PTHR12243:SF67">
    <property type="entry name" value="COREPRESSOR OF PANGOLIN, ISOFORM A-RELATED"/>
    <property type="match status" value="1"/>
</dbReference>
<evidence type="ECO:0000256" key="1">
    <source>
        <dbReference type="PROSITE-ProRule" id="PRU00371"/>
    </source>
</evidence>
<reference evidence="4 5" key="1">
    <citation type="submission" date="2013-11" db="EMBL/GenBank/DDBJ databases">
        <title>Genome sequencing of Stegodyphus mimosarum.</title>
        <authorList>
            <person name="Bechsgaard J."/>
        </authorList>
    </citation>
    <scope>NUCLEOTIDE SEQUENCE [LARGE SCALE GENOMIC DNA]</scope>
</reference>
<name>A0A087TE10_STEMI</name>
<keyword evidence="5" id="KW-1185">Reference proteome</keyword>
<keyword evidence="1" id="KW-0539">Nucleus</keyword>
<dbReference type="OrthoDB" id="6477948at2759"/>
<dbReference type="PROSITE" id="PS51029">
    <property type="entry name" value="MADF"/>
    <property type="match status" value="1"/>
</dbReference>
<dbReference type="AlphaFoldDB" id="A0A087TE10"/>
<dbReference type="Pfam" id="PF10545">
    <property type="entry name" value="MADF_DNA_bdg"/>
    <property type="match status" value="1"/>
</dbReference>
<dbReference type="GO" id="GO:0006357">
    <property type="term" value="P:regulation of transcription by RNA polymerase II"/>
    <property type="evidence" value="ECO:0007669"/>
    <property type="project" value="TreeGrafter"/>
</dbReference>
<evidence type="ECO:0000259" key="3">
    <source>
        <dbReference type="PROSITE" id="PS51031"/>
    </source>
</evidence>
<gene>
    <name evidence="4" type="ORF">X975_21625</name>
</gene>
<dbReference type="Proteomes" id="UP000054359">
    <property type="component" value="Unassembled WGS sequence"/>
</dbReference>
<evidence type="ECO:0000313" key="4">
    <source>
        <dbReference type="EMBL" id="KFM63349.1"/>
    </source>
</evidence>
<dbReference type="PROSITE" id="PS51031">
    <property type="entry name" value="BESS"/>
    <property type="match status" value="1"/>
</dbReference>
<feature type="domain" description="BESS" evidence="3">
    <location>
        <begin position="220"/>
        <end position="239"/>
    </location>
</feature>
<dbReference type="OMA" id="KECAWMM"/>
<dbReference type="InterPro" id="IPR006578">
    <property type="entry name" value="MADF-dom"/>
</dbReference>